<feature type="region of interest" description="Disordered" evidence="1">
    <location>
        <begin position="386"/>
        <end position="408"/>
    </location>
</feature>
<comment type="caution">
    <text evidence="2">The sequence shown here is derived from an EMBL/GenBank/DDBJ whole genome shotgun (WGS) entry which is preliminary data.</text>
</comment>
<gene>
    <name evidence="2" type="ORF">OFUS_LOCUS3169</name>
</gene>
<feature type="compositionally biased region" description="Low complexity" evidence="1">
    <location>
        <begin position="83"/>
        <end position="102"/>
    </location>
</feature>
<keyword evidence="3" id="KW-1185">Reference proteome</keyword>
<protein>
    <submittedName>
        <fullName evidence="2">Uncharacterized protein</fullName>
    </submittedName>
</protein>
<evidence type="ECO:0000256" key="1">
    <source>
        <dbReference type="SAM" id="MobiDB-lite"/>
    </source>
</evidence>
<feature type="region of interest" description="Disordered" evidence="1">
    <location>
        <begin position="81"/>
        <end position="110"/>
    </location>
</feature>
<dbReference type="AlphaFoldDB" id="A0A8J1TRQ6"/>
<reference evidence="2" key="1">
    <citation type="submission" date="2022-03" db="EMBL/GenBank/DDBJ databases">
        <authorList>
            <person name="Martin C."/>
        </authorList>
    </citation>
    <scope>NUCLEOTIDE SEQUENCE</scope>
</reference>
<feature type="compositionally biased region" description="Low complexity" evidence="1">
    <location>
        <begin position="122"/>
        <end position="135"/>
    </location>
</feature>
<proteinExistence type="predicted"/>
<organism evidence="2 3">
    <name type="scientific">Owenia fusiformis</name>
    <name type="common">Polychaete worm</name>
    <dbReference type="NCBI Taxonomy" id="6347"/>
    <lineage>
        <taxon>Eukaryota</taxon>
        <taxon>Metazoa</taxon>
        <taxon>Spiralia</taxon>
        <taxon>Lophotrochozoa</taxon>
        <taxon>Annelida</taxon>
        <taxon>Polychaeta</taxon>
        <taxon>Sedentaria</taxon>
        <taxon>Canalipalpata</taxon>
        <taxon>Sabellida</taxon>
        <taxon>Oweniida</taxon>
        <taxon>Oweniidae</taxon>
        <taxon>Owenia</taxon>
    </lineage>
</organism>
<feature type="region of interest" description="Disordered" evidence="1">
    <location>
        <begin position="284"/>
        <end position="303"/>
    </location>
</feature>
<sequence length="527" mass="57461">MLPQNIMQSGMMMRPVQGMGIPMRLPAQGLRIPQMQVMNPATQQLQSLYPGMQGIVQAQQQLMSAPQNGLMQAGHVAQLANMQSPSQQATQQPTVPAAQPAPGSSNNQNLHIVTPTYHKIKTQGTQPGQQSPGLQNSGAETERESNHQSPYQQQIASYAAAATQQALSQASASSLHQMQQFPQQLAVSSVSHMHSMPFSVRVQQAQLPGLVNQTSTLNPVVFQGSPLMQPQLRQQATVPNVPMINMSNQGKYIRIPMRPQGGVPMMLPPMPLPLHMRPQFRPSVSVPSTVRHPVSRQSPAPRPAATVMSITDVTDEPLKIAEGIIDDIINKIVGLENGSEEADLLKDTEVLSEVDSCDENTLLGLDSAVSGAINVPDRDIKSTVQEMNGDTGSLSPGSQRKRKITEESTDGAVNKKVCMVCGKCVDQSEEKFVLIHEAQPFEENNIVKKMQCAGLNIGDCYDDLHSKYLCAGDLTKITKLEKLLSLQGEIQKSFMETKEMFKSSMENGDLKKMKMDLDTAEPEGNQD</sequence>
<evidence type="ECO:0000313" key="2">
    <source>
        <dbReference type="EMBL" id="CAH1775933.1"/>
    </source>
</evidence>
<name>A0A8J1TRQ6_OWEFU</name>
<accession>A0A8J1TRQ6</accession>
<dbReference type="Proteomes" id="UP000749559">
    <property type="component" value="Unassembled WGS sequence"/>
</dbReference>
<feature type="region of interest" description="Disordered" evidence="1">
    <location>
        <begin position="122"/>
        <end position="153"/>
    </location>
</feature>
<evidence type="ECO:0000313" key="3">
    <source>
        <dbReference type="Proteomes" id="UP000749559"/>
    </source>
</evidence>
<dbReference type="EMBL" id="CAIIXF020000001">
    <property type="protein sequence ID" value="CAH1775933.1"/>
    <property type="molecule type" value="Genomic_DNA"/>
</dbReference>
<feature type="compositionally biased region" description="Polar residues" evidence="1">
    <location>
        <begin position="386"/>
        <end position="398"/>
    </location>
</feature>